<dbReference type="Pfam" id="PF12725">
    <property type="entry name" value="DUF3810"/>
    <property type="match status" value="1"/>
</dbReference>
<feature type="transmembrane region" description="Helical" evidence="1">
    <location>
        <begin position="5"/>
        <end position="22"/>
    </location>
</feature>
<dbReference type="EMBL" id="FNXE01000007">
    <property type="protein sequence ID" value="SEH66951.1"/>
    <property type="molecule type" value="Genomic_DNA"/>
</dbReference>
<keyword evidence="1" id="KW-1133">Transmembrane helix</keyword>
<organism evidence="2 3">
    <name type="scientific">Paenimyroides marinum</name>
    <dbReference type="NCBI Taxonomy" id="1159016"/>
    <lineage>
        <taxon>Bacteria</taxon>
        <taxon>Pseudomonadati</taxon>
        <taxon>Bacteroidota</taxon>
        <taxon>Flavobacteriia</taxon>
        <taxon>Flavobacteriales</taxon>
        <taxon>Flavobacteriaceae</taxon>
        <taxon>Paenimyroides</taxon>
    </lineage>
</organism>
<accession>A0A1H6K589</accession>
<evidence type="ECO:0000313" key="3">
    <source>
        <dbReference type="Proteomes" id="UP000199634"/>
    </source>
</evidence>
<dbReference type="AlphaFoldDB" id="A0A1H6K589"/>
<dbReference type="STRING" id="1159016.SAMN02927937_00783"/>
<evidence type="ECO:0008006" key="4">
    <source>
        <dbReference type="Google" id="ProtNLM"/>
    </source>
</evidence>
<feature type="transmembrane region" description="Helical" evidence="1">
    <location>
        <begin position="51"/>
        <end position="73"/>
    </location>
</feature>
<proteinExistence type="predicted"/>
<keyword evidence="3" id="KW-1185">Reference proteome</keyword>
<keyword evidence="1" id="KW-0472">Membrane</keyword>
<dbReference type="InterPro" id="IPR024294">
    <property type="entry name" value="DUF3810"/>
</dbReference>
<evidence type="ECO:0000313" key="2">
    <source>
        <dbReference type="EMBL" id="SEH66951.1"/>
    </source>
</evidence>
<keyword evidence="1" id="KW-0812">Transmembrane</keyword>
<protein>
    <recommendedName>
        <fullName evidence="4">DUF3810 domain-containing protein</fullName>
    </recommendedName>
</protein>
<name>A0A1H6K589_9FLAO</name>
<feature type="transmembrane region" description="Helical" evidence="1">
    <location>
        <begin position="85"/>
        <end position="105"/>
    </location>
</feature>
<dbReference type="RefSeq" id="WP_091096542.1">
    <property type="nucleotide sequence ID" value="NZ_FNXE01000007.1"/>
</dbReference>
<dbReference type="OrthoDB" id="1048788at2"/>
<evidence type="ECO:0000256" key="1">
    <source>
        <dbReference type="SAM" id="Phobius"/>
    </source>
</evidence>
<reference evidence="3" key="1">
    <citation type="submission" date="2016-10" db="EMBL/GenBank/DDBJ databases">
        <authorList>
            <person name="Varghese N."/>
            <person name="Submissions S."/>
        </authorList>
    </citation>
    <scope>NUCLEOTIDE SEQUENCE [LARGE SCALE GENOMIC DNA]</scope>
    <source>
        <strain evidence="3">CGMCC 1.10825</strain>
    </source>
</reference>
<dbReference type="Proteomes" id="UP000199634">
    <property type="component" value="Unassembled WGS sequence"/>
</dbReference>
<gene>
    <name evidence="2" type="ORF">SAMN02927937_00783</name>
</gene>
<sequence>MKKKYFFLIGLIIVVCIAYLLAPGFPEFFTTYYNQRFYTFLDQLLHTVTNLFSFSLGDVFYAVIIVFVIYKIVMLIKKGLFRKLSFFLMIAIASFFGIFQLFWGFNNYKYSIAYQLELDRDYDMEDLKTLTNKLTMIVNHQHLLITGGSLQKVVIEKDLELFNKNAKLNYAKLPDHLKKILTTNKINNVKPSFYSALQSYTGFSGYFNPFTHENQVNIQIPTIGMPVTVAHEMAHQLGISSETEANFFGYQVLLQSENVKFKYAANLYALKYCLKQYRNENEETYQLLFNRLNVGVQQNILESELFWQSKRNISSYFFKHLYGRFLKINNQKDGIQSYNKFVGLLINYNKKYPHH</sequence>